<organism evidence="1 2">
    <name type="scientific">Cylicostephanus goldi</name>
    <name type="common">Nematode worm</name>
    <dbReference type="NCBI Taxonomy" id="71465"/>
    <lineage>
        <taxon>Eukaryota</taxon>
        <taxon>Metazoa</taxon>
        <taxon>Ecdysozoa</taxon>
        <taxon>Nematoda</taxon>
        <taxon>Chromadorea</taxon>
        <taxon>Rhabditida</taxon>
        <taxon>Rhabditina</taxon>
        <taxon>Rhabditomorpha</taxon>
        <taxon>Strongyloidea</taxon>
        <taxon>Strongylidae</taxon>
        <taxon>Cylicostephanus</taxon>
    </lineage>
</organism>
<dbReference type="Proteomes" id="UP000271889">
    <property type="component" value="Unassembled WGS sequence"/>
</dbReference>
<proteinExistence type="predicted"/>
<gene>
    <name evidence="1" type="ORF">CGOC_LOCUS2108</name>
</gene>
<accession>A0A3P6QRS6</accession>
<dbReference type="OrthoDB" id="5786316at2759"/>
<name>A0A3P6QRS6_CYLGO</name>
<dbReference type="PANTHER" id="PTHR23020">
    <property type="entry name" value="UNCHARACTERIZED NUCLEAR HORMONE RECEPTOR-RELATED"/>
    <property type="match status" value="1"/>
</dbReference>
<dbReference type="EMBL" id="UYRV01004503">
    <property type="protein sequence ID" value="VDK51569.1"/>
    <property type="molecule type" value="Genomic_DNA"/>
</dbReference>
<dbReference type="AlphaFoldDB" id="A0A3P6QRS6"/>
<reference evidence="1 2" key="1">
    <citation type="submission" date="2018-11" db="EMBL/GenBank/DDBJ databases">
        <authorList>
            <consortium name="Pathogen Informatics"/>
        </authorList>
    </citation>
    <scope>NUCLEOTIDE SEQUENCE [LARGE SCALE GENOMIC DNA]</scope>
</reference>
<evidence type="ECO:0000313" key="2">
    <source>
        <dbReference type="Proteomes" id="UP000271889"/>
    </source>
</evidence>
<dbReference type="PANTHER" id="PTHR23020:SF8">
    <property type="entry name" value="CHK KINASE-LIKE DOMAIN-CONTAINING PROTEIN"/>
    <property type="match status" value="1"/>
</dbReference>
<dbReference type="InterPro" id="IPR012877">
    <property type="entry name" value="Dhs-27"/>
</dbReference>
<keyword evidence="2" id="KW-1185">Reference proteome</keyword>
<evidence type="ECO:0000313" key="1">
    <source>
        <dbReference type="EMBL" id="VDK51569.1"/>
    </source>
</evidence>
<sequence>MNLYTPGKGLFGTRVTWNDIEEDMLRELHTYAFFGPNKTAENIGDGKGFMSRIVLVDPNWQFKDKDLPNRFIVKILTQLAMRTLNHELDKEEHENSYITKKFLNSFDEGQKIVSTPTLFFRQL</sequence>
<dbReference type="Pfam" id="PF07914">
    <property type="entry name" value="DUF1679"/>
    <property type="match status" value="1"/>
</dbReference>
<dbReference type="InterPro" id="IPR052961">
    <property type="entry name" value="Oxido-Kinase-like_Enzymes"/>
</dbReference>
<protein>
    <submittedName>
        <fullName evidence="1">Uncharacterized protein</fullName>
    </submittedName>
</protein>